<accession>A0A6J4R2E6</accession>
<gene>
    <name evidence="2" type="ORF">AVDCRST_MAG14-2633</name>
</gene>
<dbReference type="AlphaFoldDB" id="A0A6J4R2E6"/>
<protein>
    <submittedName>
        <fullName evidence="2">Uncharacterized protein</fullName>
    </submittedName>
</protein>
<evidence type="ECO:0000313" key="2">
    <source>
        <dbReference type="EMBL" id="CAA9462200.1"/>
    </source>
</evidence>
<name>A0A6J4R2E6_9ACTN</name>
<feature type="non-terminal residue" evidence="2">
    <location>
        <position position="1"/>
    </location>
</feature>
<reference evidence="2" key="1">
    <citation type="submission" date="2020-02" db="EMBL/GenBank/DDBJ databases">
        <authorList>
            <person name="Meier V. D."/>
        </authorList>
    </citation>
    <scope>NUCLEOTIDE SEQUENCE</scope>
    <source>
        <strain evidence="2">AVDCRST_MAG14</strain>
    </source>
</reference>
<proteinExistence type="predicted"/>
<evidence type="ECO:0000256" key="1">
    <source>
        <dbReference type="SAM" id="MobiDB-lite"/>
    </source>
</evidence>
<organism evidence="2">
    <name type="scientific">uncultured Rubrobacteraceae bacterium</name>
    <dbReference type="NCBI Taxonomy" id="349277"/>
    <lineage>
        <taxon>Bacteria</taxon>
        <taxon>Bacillati</taxon>
        <taxon>Actinomycetota</taxon>
        <taxon>Rubrobacteria</taxon>
        <taxon>Rubrobacterales</taxon>
        <taxon>Rubrobacteraceae</taxon>
        <taxon>environmental samples</taxon>
    </lineage>
</organism>
<dbReference type="EMBL" id="CADCVG010000110">
    <property type="protein sequence ID" value="CAA9462200.1"/>
    <property type="molecule type" value="Genomic_DNA"/>
</dbReference>
<feature type="non-terminal residue" evidence="2">
    <location>
        <position position="41"/>
    </location>
</feature>
<sequence>DERGFQDIPGRDRQRHSHGQERRARGYRRHPLFASKEAGFM</sequence>
<feature type="region of interest" description="Disordered" evidence="1">
    <location>
        <begin position="1"/>
        <end position="41"/>
    </location>
</feature>
<feature type="compositionally biased region" description="Basic and acidic residues" evidence="1">
    <location>
        <begin position="1"/>
        <end position="24"/>
    </location>
</feature>